<protein>
    <submittedName>
        <fullName evidence="3">Uncharacterized protein</fullName>
    </submittedName>
</protein>
<proteinExistence type="predicted"/>
<feature type="chain" id="PRO_5013068392" evidence="2">
    <location>
        <begin position="22"/>
        <end position="205"/>
    </location>
</feature>
<keyword evidence="4" id="KW-1185">Reference proteome</keyword>
<keyword evidence="1" id="KW-0472">Membrane</keyword>
<name>A0A1R1Y1Y0_9FUNG</name>
<sequence>MFIRPLDYTILFLTLLRTSFSLLDKHFENDPSTVFHLTTYGLYKDALIDITLGNILLSYPEAPGHLSILAISSKNLSSVPLLIKGINSCSFSENSLLSESLAKNSSFLLNIPQNADSWSKLIVPNSLNSGWWSIYLLNCKPFTSISFWSRINIYQRPSHNFLSAGQTYLPLLFLLASIFQHLVSLYYLYFLFKNSNHLKNIHISM</sequence>
<evidence type="ECO:0000313" key="4">
    <source>
        <dbReference type="Proteomes" id="UP000187429"/>
    </source>
</evidence>
<gene>
    <name evidence="3" type="ORF">AYI69_g6060</name>
</gene>
<accession>A0A1R1Y1Y0</accession>
<feature type="transmembrane region" description="Helical" evidence="1">
    <location>
        <begin position="168"/>
        <end position="192"/>
    </location>
</feature>
<feature type="signal peptide" evidence="2">
    <location>
        <begin position="1"/>
        <end position="21"/>
    </location>
</feature>
<reference evidence="4" key="1">
    <citation type="submission" date="2017-01" db="EMBL/GenBank/DDBJ databases">
        <authorList>
            <person name="Wang Y."/>
            <person name="White M."/>
            <person name="Kvist S."/>
            <person name="Moncalvo J.-M."/>
        </authorList>
    </citation>
    <scope>NUCLEOTIDE SEQUENCE [LARGE SCALE GENOMIC DNA]</scope>
    <source>
        <strain evidence="4">ID-206-W2</strain>
    </source>
</reference>
<keyword evidence="1" id="KW-1133">Transmembrane helix</keyword>
<keyword evidence="1" id="KW-0812">Transmembrane</keyword>
<comment type="caution">
    <text evidence="3">The sequence shown here is derived from an EMBL/GenBank/DDBJ whole genome shotgun (WGS) entry which is preliminary data.</text>
</comment>
<dbReference type="AlphaFoldDB" id="A0A1R1Y1Y0"/>
<dbReference type="EMBL" id="LSSM01002658">
    <property type="protein sequence ID" value="OMJ20835.1"/>
    <property type="molecule type" value="Genomic_DNA"/>
</dbReference>
<evidence type="ECO:0000256" key="1">
    <source>
        <dbReference type="SAM" id="Phobius"/>
    </source>
</evidence>
<dbReference type="OrthoDB" id="29657at2759"/>
<evidence type="ECO:0000313" key="3">
    <source>
        <dbReference type="EMBL" id="OMJ20835.1"/>
    </source>
</evidence>
<dbReference type="Proteomes" id="UP000187429">
    <property type="component" value="Unassembled WGS sequence"/>
</dbReference>
<keyword evidence="2" id="KW-0732">Signal</keyword>
<organism evidence="3 4">
    <name type="scientific">Smittium culicis</name>
    <dbReference type="NCBI Taxonomy" id="133412"/>
    <lineage>
        <taxon>Eukaryota</taxon>
        <taxon>Fungi</taxon>
        <taxon>Fungi incertae sedis</taxon>
        <taxon>Zoopagomycota</taxon>
        <taxon>Kickxellomycotina</taxon>
        <taxon>Harpellomycetes</taxon>
        <taxon>Harpellales</taxon>
        <taxon>Legeriomycetaceae</taxon>
        <taxon>Smittium</taxon>
    </lineage>
</organism>
<evidence type="ECO:0000256" key="2">
    <source>
        <dbReference type="SAM" id="SignalP"/>
    </source>
</evidence>